<dbReference type="InterPro" id="IPR023267">
    <property type="entry name" value="RCMT"/>
</dbReference>
<protein>
    <submittedName>
        <fullName evidence="7">RsmB/NOP family class I SAM-dependent RNA methyltransferase</fullName>
    </submittedName>
</protein>
<feature type="binding site" evidence="5">
    <location>
        <position position="102"/>
    </location>
    <ligand>
        <name>S-adenosyl-L-methionine</name>
        <dbReference type="ChEBI" id="CHEBI:59789"/>
    </ligand>
</feature>
<feature type="active site" description="Nucleophile" evidence="5">
    <location>
        <position position="204"/>
    </location>
</feature>
<organism evidence="7 8">
    <name type="scientific">Treponema parvum</name>
    <dbReference type="NCBI Taxonomy" id="138851"/>
    <lineage>
        <taxon>Bacteria</taxon>
        <taxon>Pseudomonadati</taxon>
        <taxon>Spirochaetota</taxon>
        <taxon>Spirochaetia</taxon>
        <taxon>Spirochaetales</taxon>
        <taxon>Treponemataceae</taxon>
        <taxon>Treponema</taxon>
    </lineage>
</organism>
<evidence type="ECO:0000256" key="1">
    <source>
        <dbReference type="ARBA" id="ARBA00022603"/>
    </source>
</evidence>
<evidence type="ECO:0000256" key="4">
    <source>
        <dbReference type="ARBA" id="ARBA00022884"/>
    </source>
</evidence>
<name>A0A975F4R7_9SPIR</name>
<dbReference type="AlphaFoldDB" id="A0A975F4R7"/>
<evidence type="ECO:0000256" key="3">
    <source>
        <dbReference type="ARBA" id="ARBA00022691"/>
    </source>
</evidence>
<dbReference type="Pfam" id="PF01189">
    <property type="entry name" value="Methyltr_RsmB-F"/>
    <property type="match status" value="1"/>
</dbReference>
<dbReference type="InterPro" id="IPR049560">
    <property type="entry name" value="MeTrfase_RsmB-F_NOP2_cat"/>
</dbReference>
<evidence type="ECO:0000313" key="8">
    <source>
        <dbReference type="Proteomes" id="UP000671908"/>
    </source>
</evidence>
<dbReference type="GO" id="GO:0008173">
    <property type="term" value="F:RNA methyltransferase activity"/>
    <property type="evidence" value="ECO:0007669"/>
    <property type="project" value="InterPro"/>
</dbReference>
<evidence type="ECO:0000259" key="6">
    <source>
        <dbReference type="PROSITE" id="PS51686"/>
    </source>
</evidence>
<dbReference type="PANTHER" id="PTHR22807:SF61">
    <property type="entry name" value="NOL1_NOP2_SUN FAMILY PROTEIN _ ANTITERMINATION NUSB DOMAIN-CONTAINING PROTEIN"/>
    <property type="match status" value="1"/>
</dbReference>
<accession>A0A975F4R7</accession>
<gene>
    <name evidence="7" type="ORF">HRQ91_07955</name>
</gene>
<dbReference type="SUPFAM" id="SSF53335">
    <property type="entry name" value="S-adenosyl-L-methionine-dependent methyltransferases"/>
    <property type="match status" value="1"/>
</dbReference>
<keyword evidence="3 5" id="KW-0949">S-adenosyl-L-methionine</keyword>
<keyword evidence="2 5" id="KW-0808">Transferase</keyword>
<proteinExistence type="inferred from homology"/>
<reference evidence="7 8" key="1">
    <citation type="journal article" date="2021" name="Microbiol. Resour. Announc.">
        <title>Complete Genome Sequences of Three Human Oral Treponema parvum Isolates.</title>
        <authorList>
            <person name="Zeng H."/>
            <person name="Watt R.M."/>
        </authorList>
    </citation>
    <scope>NUCLEOTIDE SEQUENCE [LARGE SCALE GENOMIC DNA]</scope>
    <source>
        <strain evidence="7 8">ATCC 700770</strain>
    </source>
</reference>
<dbReference type="GO" id="GO:0003723">
    <property type="term" value="F:RNA binding"/>
    <property type="evidence" value="ECO:0007669"/>
    <property type="project" value="UniProtKB-UniRule"/>
</dbReference>
<keyword evidence="8" id="KW-1185">Reference proteome</keyword>
<keyword evidence="4 5" id="KW-0694">RNA-binding</keyword>
<feature type="domain" description="SAM-dependent MTase RsmB/NOP-type" evidence="6">
    <location>
        <begin position="1"/>
        <end position="281"/>
    </location>
</feature>
<comment type="similarity">
    <text evidence="5">Belongs to the class I-like SAM-binding methyltransferase superfamily. RsmB/NOP family.</text>
</comment>
<dbReference type="Proteomes" id="UP000671908">
    <property type="component" value="Chromosome"/>
</dbReference>
<dbReference type="Gene3D" id="3.40.50.150">
    <property type="entry name" value="Vaccinia Virus protein VP39"/>
    <property type="match status" value="1"/>
</dbReference>
<dbReference type="PRINTS" id="PR02008">
    <property type="entry name" value="RCMTFAMILY"/>
</dbReference>
<dbReference type="InterPro" id="IPR001678">
    <property type="entry name" value="MeTrfase_RsmB-F_NOP2_dom"/>
</dbReference>
<evidence type="ECO:0000256" key="5">
    <source>
        <dbReference type="PROSITE-ProRule" id="PRU01023"/>
    </source>
</evidence>
<feature type="binding site" evidence="5">
    <location>
        <position position="133"/>
    </location>
    <ligand>
        <name>S-adenosyl-L-methionine</name>
        <dbReference type="ChEBI" id="CHEBI:59789"/>
    </ligand>
</feature>
<evidence type="ECO:0000256" key="2">
    <source>
        <dbReference type="ARBA" id="ARBA00022679"/>
    </source>
</evidence>
<dbReference type="PROSITE" id="PS51686">
    <property type="entry name" value="SAM_MT_RSMB_NOP"/>
    <property type="match status" value="1"/>
</dbReference>
<dbReference type="InterPro" id="IPR029063">
    <property type="entry name" value="SAM-dependent_MTases_sf"/>
</dbReference>
<dbReference type="KEGG" id="tpav:HRQ91_07955"/>
<keyword evidence="1 5" id="KW-0489">Methyltransferase</keyword>
<dbReference type="PANTHER" id="PTHR22807">
    <property type="entry name" value="NOP2 YEAST -RELATED NOL1/NOP2/FMU SUN DOMAIN-CONTAINING"/>
    <property type="match status" value="1"/>
</dbReference>
<dbReference type="RefSeq" id="WP_210119053.1">
    <property type="nucleotide sequence ID" value="NZ_CP054142.1"/>
</dbReference>
<feature type="binding site" evidence="5">
    <location>
        <position position="151"/>
    </location>
    <ligand>
        <name>S-adenosyl-L-methionine</name>
        <dbReference type="ChEBI" id="CHEBI:59789"/>
    </ligand>
</feature>
<feature type="binding site" evidence="5">
    <location>
        <begin position="78"/>
        <end position="84"/>
    </location>
    <ligand>
        <name>S-adenosyl-L-methionine</name>
        <dbReference type="ChEBI" id="CHEBI:59789"/>
    </ligand>
</feature>
<sequence>MSKKIREKEKLRGESGFEAFYSGLFAERWPALKEALCGSPRYAEWNAGGEKTYFLDAGSVAAAAALPLKGAKNILDLCAAPGGKALVLASLMDGDARLTANDRSVSRKQRLLKVCLDSLPQSVYERVSIVCSDGAKWCVKRSEYFDRILLDAPCSSERHIISDSKYLLEWSPSRIRTLAIEQWALLSSAYRVLSPGGFLLYSTCSLSSYENDDIIDRLLTKFPQAKAVFQGEKQPPPLIDAIKKFTRADMPSAEPSKYGFHILPDRQNGAGPLFFALIQKPELI</sequence>
<dbReference type="CDD" id="cd02440">
    <property type="entry name" value="AdoMet_MTases"/>
    <property type="match status" value="1"/>
</dbReference>
<evidence type="ECO:0000313" key="7">
    <source>
        <dbReference type="EMBL" id="QTQ14391.1"/>
    </source>
</evidence>
<dbReference type="GO" id="GO:0001510">
    <property type="term" value="P:RNA methylation"/>
    <property type="evidence" value="ECO:0007669"/>
    <property type="project" value="InterPro"/>
</dbReference>
<dbReference type="EMBL" id="CP054142">
    <property type="protein sequence ID" value="QTQ14391.1"/>
    <property type="molecule type" value="Genomic_DNA"/>
</dbReference>